<feature type="region of interest" description="Disordered" evidence="1">
    <location>
        <begin position="239"/>
        <end position="281"/>
    </location>
</feature>
<dbReference type="VEuPathDB" id="FungiDB:H310_09698"/>
<feature type="compositionally biased region" description="Low complexity" evidence="1">
    <location>
        <begin position="20"/>
        <end position="31"/>
    </location>
</feature>
<feature type="non-terminal residue" evidence="2">
    <location>
        <position position="1"/>
    </location>
</feature>
<dbReference type="AlphaFoldDB" id="A0A3R6Z072"/>
<accession>A0A3R6Z072</accession>
<feature type="compositionally biased region" description="Basic and acidic residues" evidence="1">
    <location>
        <begin position="239"/>
        <end position="258"/>
    </location>
</feature>
<proteinExistence type="predicted"/>
<protein>
    <submittedName>
        <fullName evidence="2">Uncharacterized protein</fullName>
    </submittedName>
</protein>
<dbReference type="EMBL" id="QUSY01001008">
    <property type="protein sequence ID" value="RHY26412.1"/>
    <property type="molecule type" value="Genomic_DNA"/>
</dbReference>
<reference evidence="2 3" key="1">
    <citation type="submission" date="2018-08" db="EMBL/GenBank/DDBJ databases">
        <title>Aphanomyces genome sequencing and annotation.</title>
        <authorList>
            <person name="Minardi D."/>
            <person name="Oidtmann B."/>
            <person name="Van Der Giezen M."/>
            <person name="Studholme D.J."/>
        </authorList>
    </citation>
    <scope>NUCLEOTIDE SEQUENCE [LARGE SCALE GENOMIC DNA]</scope>
    <source>
        <strain evidence="2 3">NJM0002</strain>
    </source>
</reference>
<evidence type="ECO:0000313" key="3">
    <source>
        <dbReference type="Proteomes" id="UP000285060"/>
    </source>
</evidence>
<evidence type="ECO:0000256" key="1">
    <source>
        <dbReference type="SAM" id="MobiDB-lite"/>
    </source>
</evidence>
<dbReference type="Proteomes" id="UP000285060">
    <property type="component" value="Unassembled WGS sequence"/>
</dbReference>
<keyword evidence="3" id="KW-1185">Reference proteome</keyword>
<organism evidence="2 3">
    <name type="scientific">Aphanomyces invadans</name>
    <dbReference type="NCBI Taxonomy" id="157072"/>
    <lineage>
        <taxon>Eukaryota</taxon>
        <taxon>Sar</taxon>
        <taxon>Stramenopiles</taxon>
        <taxon>Oomycota</taxon>
        <taxon>Saprolegniomycetes</taxon>
        <taxon>Saprolegniales</taxon>
        <taxon>Verrucalvaceae</taxon>
        <taxon>Aphanomyces</taxon>
    </lineage>
</organism>
<gene>
    <name evidence="2" type="ORF">DYB32_007631</name>
</gene>
<name>A0A3R6Z072_9STRA</name>
<sequence length="426" mass="46668">TGTPQDPSQVPLPVGEEEASPGPSAGPEPAGAGNGDQDDDNMGEDAPYVVHAPAIPQAPSFSGSTKQECCAFMRAYQKYVAQVNALQTAGARPFGMPVSACMDHFTKRRVALWDFNRPYDQIVESEWISWFNMAFEEEPRDLDSLKKRLETKIRFDIKILDAESRVSKMLDELMRALERDNQERILYKEGKVSVVKKQMQLQRNKPLRTDVFHFVHLLRTFVAGYQMYGGVEDEEKSFKPAKALDSRDHAPKRPDGKMLDGGAGPAKLRSSNGVARPDAPLAPARKPAACLKCKSTTHKVTDCPKTTPGEAQDLLAAQMQKWKDAREVRATVADVVVVDNLLLDTGDNVNVASVGLVAALEKAGVATQVVVDDTPTALYPYGKATKHVLLSRRLRLSVALTTMCAVLSCCVAYPSGSTMTRTTMSR</sequence>
<feature type="region of interest" description="Disordered" evidence="1">
    <location>
        <begin position="1"/>
        <end position="46"/>
    </location>
</feature>
<comment type="caution">
    <text evidence="2">The sequence shown here is derived from an EMBL/GenBank/DDBJ whole genome shotgun (WGS) entry which is preliminary data.</text>
</comment>
<evidence type="ECO:0000313" key="2">
    <source>
        <dbReference type="EMBL" id="RHY26412.1"/>
    </source>
</evidence>